<dbReference type="GO" id="GO:0140359">
    <property type="term" value="F:ABC-type transporter activity"/>
    <property type="evidence" value="ECO:0007669"/>
    <property type="project" value="InterPro"/>
</dbReference>
<gene>
    <name evidence="2" type="ORF">QQ002_00060</name>
</gene>
<feature type="transmembrane region" description="Helical" evidence="1">
    <location>
        <begin position="176"/>
        <end position="197"/>
    </location>
</feature>
<reference evidence="2 3" key="1">
    <citation type="submission" date="2023-06" db="EMBL/GenBank/DDBJ databases">
        <title>SYSU T0a273.</title>
        <authorList>
            <person name="Gao L."/>
            <person name="Fang B.-Z."/>
            <person name="Li W.-J."/>
        </authorList>
    </citation>
    <scope>NUCLEOTIDE SEQUENCE [LARGE SCALE GENOMIC DNA]</scope>
    <source>
        <strain evidence="2 3">SYSU T0a273</strain>
    </source>
</reference>
<accession>A0AB35MDU6</accession>
<keyword evidence="1" id="KW-0472">Membrane</keyword>
<feature type="transmembrane region" description="Helical" evidence="1">
    <location>
        <begin position="117"/>
        <end position="138"/>
    </location>
</feature>
<proteinExistence type="predicted"/>
<dbReference type="RefSeq" id="WP_301159180.1">
    <property type="nucleotide sequence ID" value="NZ_JAUHQB010000001.1"/>
</dbReference>
<keyword evidence="1" id="KW-1133">Transmembrane helix</keyword>
<comment type="caution">
    <text evidence="2">The sequence shown here is derived from an EMBL/GenBank/DDBJ whole genome shotgun (WGS) entry which is preliminary data.</text>
</comment>
<dbReference type="Proteomes" id="UP001172756">
    <property type="component" value="Unassembled WGS sequence"/>
</dbReference>
<dbReference type="GO" id="GO:0005886">
    <property type="term" value="C:plasma membrane"/>
    <property type="evidence" value="ECO:0007669"/>
    <property type="project" value="UniProtKB-SubCell"/>
</dbReference>
<dbReference type="PANTHER" id="PTHR37305">
    <property type="entry name" value="INTEGRAL MEMBRANE PROTEIN-RELATED"/>
    <property type="match status" value="1"/>
</dbReference>
<dbReference type="AlphaFoldDB" id="A0AB35MDU6"/>
<protein>
    <submittedName>
        <fullName evidence="2">ABC transporter permease subunit</fullName>
    </submittedName>
</protein>
<evidence type="ECO:0000313" key="3">
    <source>
        <dbReference type="Proteomes" id="UP001172756"/>
    </source>
</evidence>
<feature type="transmembrane region" description="Helical" evidence="1">
    <location>
        <begin position="233"/>
        <end position="254"/>
    </location>
</feature>
<keyword evidence="1" id="KW-0812">Transmembrane</keyword>
<dbReference type="EMBL" id="JAUHQB010000001">
    <property type="protein sequence ID" value="MDN4481930.1"/>
    <property type="molecule type" value="Genomic_DNA"/>
</dbReference>
<feature type="transmembrane region" description="Helical" evidence="1">
    <location>
        <begin position="65"/>
        <end position="86"/>
    </location>
</feature>
<feature type="transmembrane region" description="Helical" evidence="1">
    <location>
        <begin position="150"/>
        <end position="169"/>
    </location>
</feature>
<dbReference type="Pfam" id="PF12679">
    <property type="entry name" value="ABC2_membrane_2"/>
    <property type="match status" value="1"/>
</dbReference>
<evidence type="ECO:0000256" key="1">
    <source>
        <dbReference type="SAM" id="Phobius"/>
    </source>
</evidence>
<organism evidence="2 3">
    <name type="scientific">Demequina lignilytica</name>
    <dbReference type="NCBI Taxonomy" id="3051663"/>
    <lineage>
        <taxon>Bacteria</taxon>
        <taxon>Bacillati</taxon>
        <taxon>Actinomycetota</taxon>
        <taxon>Actinomycetes</taxon>
        <taxon>Micrococcales</taxon>
        <taxon>Demequinaceae</taxon>
        <taxon>Demequina</taxon>
    </lineage>
</organism>
<sequence>MTSGTVEGLVRLDESGWRRGLSTLMRAGFASWWQTRTWWIQSLLWTAVINGALASMIWGDAPEGPSVFSLFGVMTMFAAIAVAIVMQDAIVGEKRSGTAAWVLSKPTSRPAFMLSKLVPNAVGTITTMLAIPATVMYVQVSLAGIEVSPLRFVLGTAVAALNLMFYLTLTLMLGTLVASAGAVIAAPLAFAFGQQLLGSSISAVLPWALVVPVGESDVSVVGALIDGTPLDSVAPIVVTAAACIVFTVVAFWRWNRTEL</sequence>
<name>A0AB35MDU6_9MICO</name>
<dbReference type="PANTHER" id="PTHR37305:SF1">
    <property type="entry name" value="MEMBRANE PROTEIN"/>
    <property type="match status" value="1"/>
</dbReference>
<evidence type="ECO:0000313" key="2">
    <source>
        <dbReference type="EMBL" id="MDN4481930.1"/>
    </source>
</evidence>
<feature type="transmembrane region" description="Helical" evidence="1">
    <location>
        <begin position="38"/>
        <end position="59"/>
    </location>
</feature>